<evidence type="ECO:0000256" key="1">
    <source>
        <dbReference type="SAM" id="MobiDB-lite"/>
    </source>
</evidence>
<dbReference type="EMBL" id="RXIC02000125">
    <property type="protein sequence ID" value="KAB1200776.1"/>
    <property type="molecule type" value="Genomic_DNA"/>
</dbReference>
<accession>A0A6A1UKT4</accession>
<name>A0A6A1UKT4_9ROSI</name>
<feature type="region of interest" description="Disordered" evidence="1">
    <location>
        <begin position="152"/>
        <end position="171"/>
    </location>
</feature>
<dbReference type="InterPro" id="IPR012442">
    <property type="entry name" value="DUF1645_plant"/>
</dbReference>
<dbReference type="OrthoDB" id="1933664at2759"/>
<feature type="region of interest" description="Disordered" evidence="1">
    <location>
        <begin position="127"/>
        <end position="147"/>
    </location>
</feature>
<evidence type="ECO:0000313" key="2">
    <source>
        <dbReference type="EMBL" id="KAB1200776.1"/>
    </source>
</evidence>
<feature type="region of interest" description="Disordered" evidence="1">
    <location>
        <begin position="38"/>
        <end position="102"/>
    </location>
</feature>
<proteinExistence type="predicted"/>
<dbReference type="PANTHER" id="PTHR33095:SF114">
    <property type="entry name" value="DUF1645 FAMILY PROTEIN"/>
    <property type="match status" value="1"/>
</dbReference>
<gene>
    <name evidence="2" type="ORF">CJ030_MR0G006362</name>
</gene>
<dbReference type="Proteomes" id="UP000516437">
    <property type="component" value="Unassembled WGS sequence"/>
</dbReference>
<organism evidence="2 3">
    <name type="scientific">Morella rubra</name>
    <name type="common">Chinese bayberry</name>
    <dbReference type="NCBI Taxonomy" id="262757"/>
    <lineage>
        <taxon>Eukaryota</taxon>
        <taxon>Viridiplantae</taxon>
        <taxon>Streptophyta</taxon>
        <taxon>Embryophyta</taxon>
        <taxon>Tracheophyta</taxon>
        <taxon>Spermatophyta</taxon>
        <taxon>Magnoliopsida</taxon>
        <taxon>eudicotyledons</taxon>
        <taxon>Gunneridae</taxon>
        <taxon>Pentapetalae</taxon>
        <taxon>rosids</taxon>
        <taxon>fabids</taxon>
        <taxon>Fagales</taxon>
        <taxon>Myricaceae</taxon>
        <taxon>Morella</taxon>
    </lineage>
</organism>
<sequence>MQAGSVLSLSPSFHLHSPARGYSEVAAQVMEDLRAKMNLEDFGTESEMQENEGISKAEALDQNLGDEQQREGENDEEKESDDEDFSFACPNVDGSPISADDMFDQGQIRPVFPLFNRELLFSDAYDGDLKDKDASSSPTGLPLRKLFVEERDIPSSSASESDDLEGVPEGTYCEWSGKGAVKSAPREVPKKSNSTGFSKLWRFRELVPRSNSDGHDAFVFLSPSANAKPRSETTTVKKNDNVEKKEKTRVVVEEVKPKAARGVKTASSAHERHYLRNKALREGDKRRSYLPYRQDLVGFFTNVNGLSRNVHPF</sequence>
<comment type="caution">
    <text evidence="2">The sequence shown here is derived from an EMBL/GenBank/DDBJ whole genome shotgun (WGS) entry which is preliminary data.</text>
</comment>
<dbReference type="Pfam" id="PF07816">
    <property type="entry name" value="DUF1645"/>
    <property type="match status" value="1"/>
</dbReference>
<dbReference type="AlphaFoldDB" id="A0A6A1UKT4"/>
<evidence type="ECO:0000313" key="3">
    <source>
        <dbReference type="Proteomes" id="UP000516437"/>
    </source>
</evidence>
<dbReference type="PANTHER" id="PTHR33095">
    <property type="entry name" value="OS07G0619500 PROTEIN"/>
    <property type="match status" value="1"/>
</dbReference>
<keyword evidence="3" id="KW-1185">Reference proteome</keyword>
<feature type="compositionally biased region" description="Acidic residues" evidence="1">
    <location>
        <begin position="73"/>
        <end position="85"/>
    </location>
</feature>
<protein>
    <submittedName>
        <fullName evidence="2">Uncharacterized protein</fullName>
    </submittedName>
</protein>
<reference evidence="2 3" key="1">
    <citation type="journal article" date="2019" name="Plant Biotechnol. J.">
        <title>The red bayberry genome and genetic basis of sex determination.</title>
        <authorList>
            <person name="Jia H.M."/>
            <person name="Jia H.J."/>
            <person name="Cai Q.L."/>
            <person name="Wang Y."/>
            <person name="Zhao H.B."/>
            <person name="Yang W.F."/>
            <person name="Wang G.Y."/>
            <person name="Li Y.H."/>
            <person name="Zhan D.L."/>
            <person name="Shen Y.T."/>
            <person name="Niu Q.F."/>
            <person name="Chang L."/>
            <person name="Qiu J."/>
            <person name="Zhao L."/>
            <person name="Xie H.B."/>
            <person name="Fu W.Y."/>
            <person name="Jin J."/>
            <person name="Li X.W."/>
            <person name="Jiao Y."/>
            <person name="Zhou C.C."/>
            <person name="Tu T."/>
            <person name="Chai C.Y."/>
            <person name="Gao J.L."/>
            <person name="Fan L.J."/>
            <person name="van de Weg E."/>
            <person name="Wang J.Y."/>
            <person name="Gao Z.S."/>
        </authorList>
    </citation>
    <scope>NUCLEOTIDE SEQUENCE [LARGE SCALE GENOMIC DNA]</scope>
    <source>
        <tissue evidence="2">Leaves</tissue>
    </source>
</reference>